<reference evidence="1" key="1">
    <citation type="submission" date="2021-06" db="EMBL/GenBank/DDBJ databases">
        <authorList>
            <person name="Hodson N. C."/>
            <person name="Mongue J. A."/>
            <person name="Jaron S. K."/>
        </authorList>
    </citation>
    <scope>NUCLEOTIDE SEQUENCE</scope>
</reference>
<keyword evidence="2" id="KW-1185">Reference proteome</keyword>
<accession>A0A8J2PGZ7</accession>
<proteinExistence type="predicted"/>
<dbReference type="EMBL" id="CAJVCH010552226">
    <property type="protein sequence ID" value="CAG7829603.1"/>
    <property type="molecule type" value="Genomic_DNA"/>
</dbReference>
<gene>
    <name evidence="1" type="ORF">AFUS01_LOCUS39462</name>
</gene>
<name>A0A8J2PGZ7_9HEXA</name>
<dbReference type="Proteomes" id="UP000708208">
    <property type="component" value="Unassembled WGS sequence"/>
</dbReference>
<organism evidence="1 2">
    <name type="scientific">Allacma fusca</name>
    <dbReference type="NCBI Taxonomy" id="39272"/>
    <lineage>
        <taxon>Eukaryota</taxon>
        <taxon>Metazoa</taxon>
        <taxon>Ecdysozoa</taxon>
        <taxon>Arthropoda</taxon>
        <taxon>Hexapoda</taxon>
        <taxon>Collembola</taxon>
        <taxon>Symphypleona</taxon>
        <taxon>Sminthuridae</taxon>
        <taxon>Allacma</taxon>
    </lineage>
</organism>
<evidence type="ECO:0000313" key="1">
    <source>
        <dbReference type="EMBL" id="CAG7829603.1"/>
    </source>
</evidence>
<dbReference type="AlphaFoldDB" id="A0A8J2PGZ7"/>
<protein>
    <submittedName>
        <fullName evidence="1">Uncharacterized protein</fullName>
    </submittedName>
</protein>
<evidence type="ECO:0000313" key="2">
    <source>
        <dbReference type="Proteomes" id="UP000708208"/>
    </source>
</evidence>
<comment type="caution">
    <text evidence="1">The sequence shown here is derived from an EMBL/GenBank/DDBJ whole genome shotgun (WGS) entry which is preliminary data.</text>
</comment>
<feature type="non-terminal residue" evidence="1">
    <location>
        <position position="1"/>
    </location>
</feature>
<sequence length="152" mass="17297">VTSVFPLTKHPGGVCNHWLSCTLEFPYKISDSSVDRIRRTDSVIKETERKLYHYTYNYCTRLLSLLPVRMARKIVSMGTQLGPVVDITSLPCTSSREFVDNGEIIDSFVALNPNSGIVVSAWGCFPRQLLQLVQEYCLRLVLRNKHSLSFNQ</sequence>